<gene>
    <name evidence="5" type="ORF">U0042_17355</name>
</gene>
<name>A0ABZ0WEV9_9BURK</name>
<keyword evidence="5" id="KW-0540">Nuclease</keyword>
<dbReference type="GO" id="GO:0004519">
    <property type="term" value="F:endonuclease activity"/>
    <property type="evidence" value="ECO:0007669"/>
    <property type="project" value="UniProtKB-KW"/>
</dbReference>
<keyword evidence="2" id="KW-0680">Restriction system</keyword>
<organism evidence="5 6">
    <name type="scientific">Paraburkholderia kururiensis</name>
    <dbReference type="NCBI Taxonomy" id="984307"/>
    <lineage>
        <taxon>Bacteria</taxon>
        <taxon>Pseudomonadati</taxon>
        <taxon>Pseudomonadota</taxon>
        <taxon>Betaproteobacteria</taxon>
        <taxon>Burkholderiales</taxon>
        <taxon>Burkholderiaceae</taxon>
        <taxon>Paraburkholderia</taxon>
    </lineage>
</organism>
<evidence type="ECO:0000256" key="2">
    <source>
        <dbReference type="ARBA" id="ARBA00022747"/>
    </source>
</evidence>
<keyword evidence="5" id="KW-0255">Endonuclease</keyword>
<evidence type="ECO:0000256" key="3">
    <source>
        <dbReference type="ARBA" id="ARBA00023125"/>
    </source>
</evidence>
<evidence type="ECO:0000313" key="5">
    <source>
        <dbReference type="EMBL" id="WQD75891.1"/>
    </source>
</evidence>
<keyword evidence="6" id="KW-1185">Reference proteome</keyword>
<dbReference type="EC" id="3.1.21.-" evidence="5"/>
<dbReference type="Pfam" id="PF01420">
    <property type="entry name" value="Methylase_S"/>
    <property type="match status" value="1"/>
</dbReference>
<dbReference type="CDD" id="cd17267">
    <property type="entry name" value="RMtype1_S_EcoAO83I-TRD1-CR1_like"/>
    <property type="match status" value="1"/>
</dbReference>
<dbReference type="InterPro" id="IPR044946">
    <property type="entry name" value="Restrct_endonuc_typeI_TRD_sf"/>
</dbReference>
<dbReference type="GO" id="GO:0016787">
    <property type="term" value="F:hydrolase activity"/>
    <property type="evidence" value="ECO:0007669"/>
    <property type="project" value="UniProtKB-KW"/>
</dbReference>
<dbReference type="Gene3D" id="3.90.220.20">
    <property type="entry name" value="DNA methylase specificity domains"/>
    <property type="match status" value="2"/>
</dbReference>
<reference evidence="5 6" key="1">
    <citation type="submission" date="2023-12" db="EMBL/GenBank/DDBJ databases">
        <title>Genome sequencing and assembly of bacterial species from a model synthetic community.</title>
        <authorList>
            <person name="Hogle S.L."/>
        </authorList>
    </citation>
    <scope>NUCLEOTIDE SEQUENCE [LARGE SCALE GENOMIC DNA]</scope>
    <source>
        <strain evidence="5 6">HAMBI 2494</strain>
    </source>
</reference>
<evidence type="ECO:0000313" key="6">
    <source>
        <dbReference type="Proteomes" id="UP001325479"/>
    </source>
</evidence>
<dbReference type="EMBL" id="CP139965">
    <property type="protein sequence ID" value="WQD75891.1"/>
    <property type="molecule type" value="Genomic_DNA"/>
</dbReference>
<comment type="similarity">
    <text evidence="1">Belongs to the type-I restriction system S methylase family.</text>
</comment>
<evidence type="ECO:0000256" key="1">
    <source>
        <dbReference type="ARBA" id="ARBA00010923"/>
    </source>
</evidence>
<dbReference type="PANTHER" id="PTHR30408">
    <property type="entry name" value="TYPE-1 RESTRICTION ENZYME ECOKI SPECIFICITY PROTEIN"/>
    <property type="match status" value="1"/>
</dbReference>
<dbReference type="SUPFAM" id="SSF116734">
    <property type="entry name" value="DNA methylase specificity domain"/>
    <property type="match status" value="2"/>
</dbReference>
<protein>
    <submittedName>
        <fullName evidence="5">Restriction endonuclease subunit S</fullName>
        <ecNumber evidence="5">3.1.21.-</ecNumber>
    </submittedName>
</protein>
<feature type="domain" description="Type I restriction modification DNA specificity" evidence="4">
    <location>
        <begin position="3"/>
        <end position="156"/>
    </location>
</feature>
<dbReference type="InterPro" id="IPR000055">
    <property type="entry name" value="Restrct_endonuc_typeI_TRD"/>
</dbReference>
<dbReference type="RefSeq" id="WP_114814109.1">
    <property type="nucleotide sequence ID" value="NZ_CP139965.1"/>
</dbReference>
<proteinExistence type="inferred from homology"/>
<keyword evidence="3" id="KW-0238">DNA-binding</keyword>
<dbReference type="Proteomes" id="UP001325479">
    <property type="component" value="Chromosome"/>
</dbReference>
<keyword evidence="5" id="KW-0378">Hydrolase</keyword>
<sequence length="410" mass="45269">MQSEWHSGRLGDFIELKRGYDLPQAKRVKGAIPLVSSSGIIDSHNVAMVKGPGVVTGRYGTLGQVFYIEDDFWPLNTTLYVRDFKGNDPSYIHYFLKIFDFLAFSDKAAVPGVNRNHLHEAQVTMPPVDVQRDIAVALRSLDDRIDLLRQTNATLESIAQALFKSWFIDFDPVRAKAEGREPEGMDAETAALFPNSFENSELGEIPKGWRVGIFGDVAELVKGSISPMTAPADIFEHYSLPAFDDSQLPVFELGEAIKSNKTRVPTGAVLQSKLNPHIPRVWFPSRVGDRAVCSTEFLPWVAKANASVEVLYCTLTCPSFAASVRTLVTGTSNSHQRVKADQVAALALVLAPSDIYEAFTRLAEVLLAKVGENRRMVKNLTDLRDTLLPRLVSGKLRLPEAEAQLNEALA</sequence>
<dbReference type="PANTHER" id="PTHR30408:SF13">
    <property type="entry name" value="TYPE I RESTRICTION ENZYME HINDI SPECIFICITY SUBUNIT"/>
    <property type="match status" value="1"/>
</dbReference>
<evidence type="ECO:0000259" key="4">
    <source>
        <dbReference type="Pfam" id="PF01420"/>
    </source>
</evidence>
<accession>A0ABZ0WEV9</accession>
<dbReference type="InterPro" id="IPR052021">
    <property type="entry name" value="Type-I_RS_S_subunit"/>
</dbReference>